<dbReference type="EMBL" id="MU864018">
    <property type="protein sequence ID" value="KAK4195278.1"/>
    <property type="molecule type" value="Genomic_DNA"/>
</dbReference>
<feature type="region of interest" description="Disordered" evidence="1">
    <location>
        <begin position="411"/>
        <end position="446"/>
    </location>
</feature>
<organism evidence="2 3">
    <name type="scientific">Triangularia verruculosa</name>
    <dbReference type="NCBI Taxonomy" id="2587418"/>
    <lineage>
        <taxon>Eukaryota</taxon>
        <taxon>Fungi</taxon>
        <taxon>Dikarya</taxon>
        <taxon>Ascomycota</taxon>
        <taxon>Pezizomycotina</taxon>
        <taxon>Sordariomycetes</taxon>
        <taxon>Sordariomycetidae</taxon>
        <taxon>Sordariales</taxon>
        <taxon>Podosporaceae</taxon>
        <taxon>Triangularia</taxon>
    </lineage>
</organism>
<name>A0AAN7AQ66_9PEZI</name>
<evidence type="ECO:0008006" key="4">
    <source>
        <dbReference type="Google" id="ProtNLM"/>
    </source>
</evidence>
<dbReference type="Proteomes" id="UP001303160">
    <property type="component" value="Unassembled WGS sequence"/>
</dbReference>
<protein>
    <recommendedName>
        <fullName evidence="4">F-box domain-containing protein</fullName>
    </recommendedName>
</protein>
<feature type="compositionally biased region" description="Basic and acidic residues" evidence="1">
    <location>
        <begin position="491"/>
        <end position="501"/>
    </location>
</feature>
<keyword evidence="3" id="KW-1185">Reference proteome</keyword>
<feature type="region of interest" description="Disordered" evidence="1">
    <location>
        <begin position="491"/>
        <end position="514"/>
    </location>
</feature>
<evidence type="ECO:0000256" key="1">
    <source>
        <dbReference type="SAM" id="MobiDB-lite"/>
    </source>
</evidence>
<sequence>METAHHTAAIIQGHDNGSQLGRAELGREMGITSLPFELLLSIIWNDRLEEDDVKAARLTCHVLAPAAASRLFFRIYISKLIADRDTFLAICNSPHLAQHVREVEWLEISHALGDFTNRFPAIEEELINTLYQYMETTSTSLFWLFNTSTGPQWSDYDADAVAATRTNTVAVFRPVFEAAIDKLPSLQTFVSRPMTSERVLSDQEYPISGWQFQSYQDRAQKNPETNDGLFLFLMPAMCRPTSTVTRLCWHDEFPGFSVFRSFPDSAFKGLESLDMFVNHWAGTDGPNNDSLVGLKAALKNAAPTLRHFKLDIDTVVGGKAPLPDKSIGGTIVSWLSNGQFALRSLSLCSTDLFRNALLPLIRANATSLRHLRVENVPIYSSWVRDLAQIRRLRLDSIQIIRDEEVVYGEGSRWMVPDDSGDDAEPSEDEDLSGDGSSMSDRDGRQIKKEAVTETALLRYLRGKPPVNDDDQRVHTAVYSIAPVLISTLPRSEDAMEDDHASEANSEDSVQYRRRTSPKDGVVAYGDDPLEWFEDWDLEAGDREEPLPYFAALKEFSKKDLEDGNLGEYLGEQSGTWELLRQLSPPEGAIQCDSDEDAESKPPEYSTAYII</sequence>
<gene>
    <name evidence="2" type="ORF">QBC40DRAFT_316642</name>
</gene>
<proteinExistence type="predicted"/>
<comment type="caution">
    <text evidence="2">The sequence shown here is derived from an EMBL/GenBank/DDBJ whole genome shotgun (WGS) entry which is preliminary data.</text>
</comment>
<dbReference type="AlphaFoldDB" id="A0AAN7AQ66"/>
<feature type="region of interest" description="Disordered" evidence="1">
    <location>
        <begin position="587"/>
        <end position="610"/>
    </location>
</feature>
<reference evidence="2" key="2">
    <citation type="submission" date="2023-05" db="EMBL/GenBank/DDBJ databases">
        <authorList>
            <consortium name="Lawrence Berkeley National Laboratory"/>
            <person name="Steindorff A."/>
            <person name="Hensen N."/>
            <person name="Bonometti L."/>
            <person name="Westerberg I."/>
            <person name="Brannstrom I.O."/>
            <person name="Guillou S."/>
            <person name="Cros-Aarteil S."/>
            <person name="Calhoun S."/>
            <person name="Haridas S."/>
            <person name="Kuo A."/>
            <person name="Mondo S."/>
            <person name="Pangilinan J."/>
            <person name="Riley R."/>
            <person name="Labutti K."/>
            <person name="Andreopoulos B."/>
            <person name="Lipzen A."/>
            <person name="Chen C."/>
            <person name="Yanf M."/>
            <person name="Daum C."/>
            <person name="Ng V."/>
            <person name="Clum A."/>
            <person name="Ohm R."/>
            <person name="Martin F."/>
            <person name="Silar P."/>
            <person name="Natvig D."/>
            <person name="Lalanne C."/>
            <person name="Gautier V."/>
            <person name="Ament-Velasquez S.L."/>
            <person name="Kruys A."/>
            <person name="Hutchinson M.I."/>
            <person name="Powell A.J."/>
            <person name="Barry K."/>
            <person name="Miller A.N."/>
            <person name="Grigoriev I.V."/>
            <person name="Debuchy R."/>
            <person name="Gladieux P."/>
            <person name="Thoren M.H."/>
            <person name="Johannesson H."/>
        </authorList>
    </citation>
    <scope>NUCLEOTIDE SEQUENCE</scope>
    <source>
        <strain evidence="2">CBS 315.58</strain>
    </source>
</reference>
<accession>A0AAN7AQ66</accession>
<evidence type="ECO:0000313" key="3">
    <source>
        <dbReference type="Proteomes" id="UP001303160"/>
    </source>
</evidence>
<reference evidence="2" key="1">
    <citation type="journal article" date="2023" name="Mol. Phylogenet. Evol.">
        <title>Genome-scale phylogeny and comparative genomics of the fungal order Sordariales.</title>
        <authorList>
            <person name="Hensen N."/>
            <person name="Bonometti L."/>
            <person name="Westerberg I."/>
            <person name="Brannstrom I.O."/>
            <person name="Guillou S."/>
            <person name="Cros-Aarteil S."/>
            <person name="Calhoun S."/>
            <person name="Haridas S."/>
            <person name="Kuo A."/>
            <person name="Mondo S."/>
            <person name="Pangilinan J."/>
            <person name="Riley R."/>
            <person name="LaButti K."/>
            <person name="Andreopoulos B."/>
            <person name="Lipzen A."/>
            <person name="Chen C."/>
            <person name="Yan M."/>
            <person name="Daum C."/>
            <person name="Ng V."/>
            <person name="Clum A."/>
            <person name="Steindorff A."/>
            <person name="Ohm R.A."/>
            <person name="Martin F."/>
            <person name="Silar P."/>
            <person name="Natvig D.O."/>
            <person name="Lalanne C."/>
            <person name="Gautier V."/>
            <person name="Ament-Velasquez S.L."/>
            <person name="Kruys A."/>
            <person name="Hutchinson M.I."/>
            <person name="Powell A.J."/>
            <person name="Barry K."/>
            <person name="Miller A.N."/>
            <person name="Grigoriev I.V."/>
            <person name="Debuchy R."/>
            <person name="Gladieux P."/>
            <person name="Hiltunen Thoren M."/>
            <person name="Johannesson H."/>
        </authorList>
    </citation>
    <scope>NUCLEOTIDE SEQUENCE</scope>
    <source>
        <strain evidence="2">CBS 315.58</strain>
    </source>
</reference>
<evidence type="ECO:0000313" key="2">
    <source>
        <dbReference type="EMBL" id="KAK4195278.1"/>
    </source>
</evidence>
<feature type="compositionally biased region" description="Acidic residues" evidence="1">
    <location>
        <begin position="418"/>
        <end position="432"/>
    </location>
</feature>